<keyword evidence="1" id="KW-0804">Transcription</keyword>
<dbReference type="SUPFAM" id="SSF46785">
    <property type="entry name" value="Winged helix' DNA-binding domain"/>
    <property type="match status" value="1"/>
</dbReference>
<dbReference type="InterPro" id="IPR003316">
    <property type="entry name" value="E2F_WHTH_DNA-bd_dom"/>
</dbReference>
<dbReference type="Gene3D" id="1.10.10.10">
    <property type="entry name" value="Winged helix-like DNA-binding domain superfamily/Winged helix DNA-binding domain"/>
    <property type="match status" value="1"/>
</dbReference>
<evidence type="ECO:0000259" key="2">
    <source>
        <dbReference type="Pfam" id="PF02319"/>
    </source>
</evidence>
<dbReference type="GO" id="GO:0000977">
    <property type="term" value="F:RNA polymerase II transcription regulatory region sequence-specific DNA binding"/>
    <property type="evidence" value="ECO:0007669"/>
    <property type="project" value="TreeGrafter"/>
</dbReference>
<keyword evidence="1" id="KW-0238">DNA-binding</keyword>
<evidence type="ECO:0000313" key="4">
    <source>
        <dbReference type="Proteomes" id="UP000179807"/>
    </source>
</evidence>
<dbReference type="InterPro" id="IPR036388">
    <property type="entry name" value="WH-like_DNA-bd_sf"/>
</dbReference>
<dbReference type="InterPro" id="IPR015648">
    <property type="entry name" value="Transcrpt_fac_DP"/>
</dbReference>
<protein>
    <recommendedName>
        <fullName evidence="2">E2F/DP family winged-helix DNA-binding domain-containing protein</fullName>
    </recommendedName>
</protein>
<dbReference type="GO" id="GO:0000981">
    <property type="term" value="F:DNA-binding transcription factor activity, RNA polymerase II-specific"/>
    <property type="evidence" value="ECO:0007669"/>
    <property type="project" value="TreeGrafter"/>
</dbReference>
<proteinExistence type="inferred from homology"/>
<dbReference type="Pfam" id="PF02319">
    <property type="entry name" value="WHD_E2F_TDP"/>
    <property type="match status" value="1"/>
</dbReference>
<dbReference type="AlphaFoldDB" id="A0A1J4KGI8"/>
<dbReference type="VEuPathDB" id="TrichDB:TRFO_22424"/>
<name>A0A1J4KGI8_9EUKA</name>
<keyword evidence="4" id="KW-1185">Reference proteome</keyword>
<dbReference type="OrthoDB" id="552115at2759"/>
<accession>A0A1J4KGI8</accession>
<dbReference type="GO" id="GO:0005634">
    <property type="term" value="C:nucleus"/>
    <property type="evidence" value="ECO:0007669"/>
    <property type="project" value="UniProtKB-SubCell"/>
</dbReference>
<dbReference type="GeneID" id="94837253"/>
<keyword evidence="1" id="KW-0539">Nucleus</keyword>
<dbReference type="EMBL" id="MLAK01000654">
    <property type="protein sequence ID" value="OHT08916.1"/>
    <property type="molecule type" value="Genomic_DNA"/>
</dbReference>
<feature type="domain" description="E2F/DP family winged-helix DNA-binding" evidence="2">
    <location>
        <begin position="18"/>
        <end position="45"/>
    </location>
</feature>
<keyword evidence="1" id="KW-0805">Transcription regulation</keyword>
<reference evidence="3" key="1">
    <citation type="submission" date="2016-10" db="EMBL/GenBank/DDBJ databases">
        <authorList>
            <person name="Benchimol M."/>
            <person name="Almeida L.G."/>
            <person name="Vasconcelos A.T."/>
            <person name="Perreira-Neves A."/>
            <person name="Rosa I.A."/>
            <person name="Tasca T."/>
            <person name="Bogo M.R."/>
            <person name="de Souza W."/>
        </authorList>
    </citation>
    <scope>NUCLEOTIDE SEQUENCE [LARGE SCALE GENOMIC DNA]</scope>
    <source>
        <strain evidence="3">K</strain>
    </source>
</reference>
<comment type="subcellular location">
    <subcellularLocation>
        <location evidence="1">Nucleus</location>
    </subcellularLocation>
</comment>
<sequence length="177" mass="20214">MIITEISQAYGDMSGDKTTRRRVYDVLNVFLASGIITKENKTIKYNPPPIPEASKKVSEQDQELLSVNSQKRQQILNKIRLYLTYRSLLERNRGIVKPESAVNLPVILVGFNTAINEVSKSNDNEHTLEIRAAENPTFFSPNDVFKTMVFPEEFQKEVLREMPMFGKLEGDVFAKSE</sequence>
<organism evidence="3 4">
    <name type="scientific">Tritrichomonas foetus</name>
    <dbReference type="NCBI Taxonomy" id="1144522"/>
    <lineage>
        <taxon>Eukaryota</taxon>
        <taxon>Metamonada</taxon>
        <taxon>Parabasalia</taxon>
        <taxon>Tritrichomonadida</taxon>
        <taxon>Tritrichomonadidae</taxon>
        <taxon>Tritrichomonas</taxon>
    </lineage>
</organism>
<comment type="similarity">
    <text evidence="1">Belongs to the E2F/DP family.</text>
</comment>
<evidence type="ECO:0000313" key="3">
    <source>
        <dbReference type="EMBL" id="OHT08916.1"/>
    </source>
</evidence>
<dbReference type="PANTHER" id="PTHR12548:SF9">
    <property type="entry name" value="TRANSCRIPTION FACTOR DP"/>
    <property type="match status" value="1"/>
</dbReference>
<dbReference type="RefSeq" id="XP_068362052.1">
    <property type="nucleotide sequence ID" value="XM_068502549.1"/>
</dbReference>
<evidence type="ECO:0000256" key="1">
    <source>
        <dbReference type="RuleBase" id="RU003796"/>
    </source>
</evidence>
<dbReference type="PANTHER" id="PTHR12548">
    <property type="entry name" value="TRANSCRIPTION FACTOR DP"/>
    <property type="match status" value="1"/>
</dbReference>
<dbReference type="GO" id="GO:0005667">
    <property type="term" value="C:transcription regulator complex"/>
    <property type="evidence" value="ECO:0007669"/>
    <property type="project" value="InterPro"/>
</dbReference>
<dbReference type="InterPro" id="IPR036390">
    <property type="entry name" value="WH_DNA-bd_sf"/>
</dbReference>
<comment type="caution">
    <text evidence="3">The sequence shown here is derived from an EMBL/GenBank/DDBJ whole genome shotgun (WGS) entry which is preliminary data.</text>
</comment>
<gene>
    <name evidence="3" type="ORF">TRFO_22424</name>
</gene>
<dbReference type="GO" id="GO:0051726">
    <property type="term" value="P:regulation of cell cycle"/>
    <property type="evidence" value="ECO:0007669"/>
    <property type="project" value="InterPro"/>
</dbReference>
<dbReference type="Proteomes" id="UP000179807">
    <property type="component" value="Unassembled WGS sequence"/>
</dbReference>